<dbReference type="Gene3D" id="1.10.287.1080">
    <property type="entry name" value="MazG-like"/>
    <property type="match status" value="1"/>
</dbReference>
<organism evidence="1">
    <name type="scientific">Enterococcus phage PMBT56</name>
    <dbReference type="NCBI Taxonomy" id="3229530"/>
    <lineage>
        <taxon>Viruses</taxon>
        <taxon>Duplodnaviria</taxon>
        <taxon>Heunggongvirae</taxon>
        <taxon>Uroviricota</taxon>
        <taxon>Caudoviricetes</taxon>
        <taxon>Saphexavirus</taxon>
    </lineage>
</organism>
<sequence>MDFNTLIEQVQEWSANKGLDKTAPEKQFLKVIEEVGEVAAAMARNDREELVDGLGDTFVTLIILCQQLGVEPHEALDTAYGVISKRTGKMIDGVFVKSEDL</sequence>
<proteinExistence type="predicted"/>
<name>A0AB39C6C1_9CAUD</name>
<dbReference type="SUPFAM" id="SSF101386">
    <property type="entry name" value="all-alpha NTP pyrophosphatases"/>
    <property type="match status" value="1"/>
</dbReference>
<dbReference type="EMBL" id="PP944851">
    <property type="protein sequence ID" value="XDJ02169.1"/>
    <property type="molecule type" value="Genomic_DNA"/>
</dbReference>
<evidence type="ECO:0000313" key="1">
    <source>
        <dbReference type="EMBL" id="XDJ02169.1"/>
    </source>
</evidence>
<reference evidence="1" key="1">
    <citation type="submission" date="2024-06" db="EMBL/GenBank/DDBJ databases">
        <title>This phage originates from the Bacteriophage catalogue of the Bacteriophage Competence Centre, Department of Microbiology und Biotechnology, Max Rubner-Institut, Kiel, Germany.</title>
        <authorList>
            <person name="Sprotte S."/>
            <person name="Brinks E."/>
            <person name="Hille F."/>
        </authorList>
    </citation>
    <scope>NUCLEOTIDE SEQUENCE</scope>
</reference>
<dbReference type="Pfam" id="PF01503">
    <property type="entry name" value="PRA-PH"/>
    <property type="match status" value="1"/>
</dbReference>
<protein>
    <submittedName>
        <fullName evidence="1">DNA binding protein</fullName>
    </submittedName>
</protein>
<accession>A0AB39C6C1</accession>
<dbReference type="PANTHER" id="PTHR42702">
    <property type="entry name" value="NUCLEOTIDE PYROPHOSPHOHYDROLASE"/>
    <property type="match status" value="1"/>
</dbReference>
<dbReference type="CDD" id="cd11540">
    <property type="entry name" value="NTP-PPase_u3"/>
    <property type="match status" value="1"/>
</dbReference>
<dbReference type="PANTHER" id="PTHR42702:SF1">
    <property type="entry name" value="REGULATORY PROTEIN FOR BETA-LACTAMASE"/>
    <property type="match status" value="1"/>
</dbReference>
<dbReference type="InterPro" id="IPR021130">
    <property type="entry name" value="PRib-ATP_PPHydrolase-like"/>
</dbReference>